<protein>
    <submittedName>
        <fullName evidence="2">Uncharacterized protein</fullName>
    </submittedName>
</protein>
<evidence type="ECO:0000313" key="2">
    <source>
        <dbReference type="WBParaSite" id="nRc.2.0.1.t36940-RA"/>
    </source>
</evidence>
<dbReference type="WBParaSite" id="nRc.2.0.1.t36940-RA">
    <property type="protein sequence ID" value="nRc.2.0.1.t36940-RA"/>
    <property type="gene ID" value="nRc.2.0.1.g36940"/>
</dbReference>
<proteinExistence type="predicted"/>
<dbReference type="AlphaFoldDB" id="A0A915KEZ4"/>
<keyword evidence="1" id="KW-1185">Reference proteome</keyword>
<evidence type="ECO:0000313" key="1">
    <source>
        <dbReference type="Proteomes" id="UP000887565"/>
    </source>
</evidence>
<dbReference type="Proteomes" id="UP000887565">
    <property type="component" value="Unplaced"/>
</dbReference>
<accession>A0A915KEZ4</accession>
<organism evidence="1 2">
    <name type="scientific">Romanomermis culicivorax</name>
    <name type="common">Nematode worm</name>
    <dbReference type="NCBI Taxonomy" id="13658"/>
    <lineage>
        <taxon>Eukaryota</taxon>
        <taxon>Metazoa</taxon>
        <taxon>Ecdysozoa</taxon>
        <taxon>Nematoda</taxon>
        <taxon>Enoplea</taxon>
        <taxon>Dorylaimia</taxon>
        <taxon>Mermithida</taxon>
        <taxon>Mermithoidea</taxon>
        <taxon>Mermithidae</taxon>
        <taxon>Romanomermis</taxon>
    </lineage>
</organism>
<sequence>MVWDPDPNGSAVQYPDQVGSAIQDPDADPTIAVFWIRIWIRSDQNKNYQESRIFN</sequence>
<reference evidence="2" key="1">
    <citation type="submission" date="2022-11" db="UniProtKB">
        <authorList>
            <consortium name="WormBaseParasite"/>
        </authorList>
    </citation>
    <scope>IDENTIFICATION</scope>
</reference>
<name>A0A915KEZ4_ROMCU</name>